<evidence type="ECO:0000313" key="2">
    <source>
        <dbReference type="EMBL" id="KAK4713679.1"/>
    </source>
</evidence>
<dbReference type="SUPFAM" id="SSF48403">
    <property type="entry name" value="Ankyrin repeat"/>
    <property type="match status" value="1"/>
</dbReference>
<evidence type="ECO:0000313" key="3">
    <source>
        <dbReference type="Proteomes" id="UP001311915"/>
    </source>
</evidence>
<comment type="caution">
    <text evidence="2">The sequence shown here is derived from an EMBL/GenBank/DDBJ whole genome shotgun (WGS) entry which is preliminary data.</text>
</comment>
<proteinExistence type="predicted"/>
<reference evidence="2 3" key="1">
    <citation type="submission" date="2023-10" db="EMBL/GenBank/DDBJ databases">
        <title>Genome-Wide Identification Analysis in wild type Solanum Pinnatisectum Reveals Some Genes Defensing Phytophthora Infestans.</title>
        <authorList>
            <person name="Sun C."/>
        </authorList>
    </citation>
    <scope>NUCLEOTIDE SEQUENCE [LARGE SCALE GENOMIC DNA]</scope>
    <source>
        <strain evidence="2">LQN</strain>
        <tissue evidence="2">Leaf</tissue>
    </source>
</reference>
<dbReference type="Gene3D" id="1.25.40.20">
    <property type="entry name" value="Ankyrin repeat-containing domain"/>
    <property type="match status" value="2"/>
</dbReference>
<dbReference type="AlphaFoldDB" id="A0AAV9KK20"/>
<dbReference type="SMART" id="SM00248">
    <property type="entry name" value="ANK"/>
    <property type="match status" value="2"/>
</dbReference>
<dbReference type="InterPro" id="IPR002110">
    <property type="entry name" value="Ankyrin_rpt"/>
</dbReference>
<organism evidence="2 3">
    <name type="scientific">Solanum pinnatisectum</name>
    <name type="common">tansyleaf nightshade</name>
    <dbReference type="NCBI Taxonomy" id="50273"/>
    <lineage>
        <taxon>Eukaryota</taxon>
        <taxon>Viridiplantae</taxon>
        <taxon>Streptophyta</taxon>
        <taxon>Embryophyta</taxon>
        <taxon>Tracheophyta</taxon>
        <taxon>Spermatophyta</taxon>
        <taxon>Magnoliopsida</taxon>
        <taxon>eudicotyledons</taxon>
        <taxon>Gunneridae</taxon>
        <taxon>Pentapetalae</taxon>
        <taxon>asterids</taxon>
        <taxon>lamiids</taxon>
        <taxon>Solanales</taxon>
        <taxon>Solanaceae</taxon>
        <taxon>Solanoideae</taxon>
        <taxon>Solaneae</taxon>
        <taxon>Solanum</taxon>
    </lineage>
</organism>
<protein>
    <submittedName>
        <fullName evidence="2">Uncharacterized protein</fullName>
    </submittedName>
</protein>
<keyword evidence="3" id="KW-1185">Reference proteome</keyword>
<dbReference type="PROSITE" id="PS50088">
    <property type="entry name" value="ANK_REPEAT"/>
    <property type="match status" value="1"/>
</dbReference>
<dbReference type="PROSITE" id="PS50297">
    <property type="entry name" value="ANK_REP_REGION"/>
    <property type="match status" value="1"/>
</dbReference>
<dbReference type="Pfam" id="PF12796">
    <property type="entry name" value="Ank_2"/>
    <property type="match status" value="1"/>
</dbReference>
<evidence type="ECO:0000256" key="1">
    <source>
        <dbReference type="PROSITE-ProRule" id="PRU00023"/>
    </source>
</evidence>
<feature type="repeat" description="ANK" evidence="1">
    <location>
        <begin position="66"/>
        <end position="87"/>
    </location>
</feature>
<gene>
    <name evidence="2" type="ORF">R3W88_019586</name>
</gene>
<dbReference type="PANTHER" id="PTHR24121">
    <property type="entry name" value="NO MECHANORECEPTOR POTENTIAL C, ISOFORM D-RELATED"/>
    <property type="match status" value="1"/>
</dbReference>
<name>A0AAV9KK20_9SOLN</name>
<sequence length="161" mass="17440">MNPTLYIAAKQGNTGGGTFLLADDVIRDERNEYQVTPKGNTALYGQSGYLEQSDITFELLCFTNNKNETALHLAAHEGHTDVVRVLLGVVGGESQRNNKETLMRMIDDNGDTALHKAVRTGCLHTVTLLVQGDPEFKFPPNNAGETPLYLAAESGSLSCLS</sequence>
<dbReference type="InterPro" id="IPR036770">
    <property type="entry name" value="Ankyrin_rpt-contain_sf"/>
</dbReference>
<dbReference type="PANTHER" id="PTHR24121:SF22">
    <property type="entry name" value="PROTEIN ACCELERATED CELL DEATH 6-LIKE"/>
    <property type="match status" value="1"/>
</dbReference>
<keyword evidence="1" id="KW-0040">ANK repeat</keyword>
<accession>A0AAV9KK20</accession>
<dbReference type="EMBL" id="JAWPEI010000010">
    <property type="protein sequence ID" value="KAK4713679.1"/>
    <property type="molecule type" value="Genomic_DNA"/>
</dbReference>
<dbReference type="Proteomes" id="UP001311915">
    <property type="component" value="Unassembled WGS sequence"/>
</dbReference>